<dbReference type="CDD" id="cd00067">
    <property type="entry name" value="GAL4"/>
    <property type="match status" value="1"/>
</dbReference>
<dbReference type="GO" id="GO:0045944">
    <property type="term" value="P:positive regulation of transcription by RNA polymerase II"/>
    <property type="evidence" value="ECO:0007669"/>
    <property type="project" value="TreeGrafter"/>
</dbReference>
<dbReference type="Pfam" id="PF11951">
    <property type="entry name" value="Fungal_trans_2"/>
    <property type="match status" value="1"/>
</dbReference>
<dbReference type="GO" id="GO:0005634">
    <property type="term" value="C:nucleus"/>
    <property type="evidence" value="ECO:0007669"/>
    <property type="project" value="UniProtKB-SubCell"/>
</dbReference>
<feature type="compositionally biased region" description="Basic residues" evidence="6">
    <location>
        <begin position="55"/>
        <end position="67"/>
    </location>
</feature>
<accession>A0A9W6DRP5</accession>
<evidence type="ECO:0000256" key="4">
    <source>
        <dbReference type="ARBA" id="ARBA00023163"/>
    </source>
</evidence>
<keyword evidence="5" id="KW-0539">Nucleus</keyword>
<evidence type="ECO:0000256" key="3">
    <source>
        <dbReference type="ARBA" id="ARBA00023125"/>
    </source>
</evidence>
<dbReference type="SMART" id="SM00066">
    <property type="entry name" value="GAL4"/>
    <property type="match status" value="1"/>
</dbReference>
<dbReference type="AlphaFoldDB" id="A0A9W6DRP5"/>
<dbReference type="EMBL" id="BROQ01000148">
    <property type="protein sequence ID" value="GKZ26478.1"/>
    <property type="molecule type" value="Genomic_DNA"/>
</dbReference>
<feature type="compositionally biased region" description="Polar residues" evidence="6">
    <location>
        <begin position="90"/>
        <end position="107"/>
    </location>
</feature>
<comment type="caution">
    <text evidence="8">The sequence shown here is derived from an EMBL/GenBank/DDBJ whole genome shotgun (WGS) entry which is preliminary data.</text>
</comment>
<dbReference type="GO" id="GO:0008270">
    <property type="term" value="F:zinc ion binding"/>
    <property type="evidence" value="ECO:0007669"/>
    <property type="project" value="InterPro"/>
</dbReference>
<organism evidence="8 9">
    <name type="scientific">Aspergillus brasiliensis</name>
    <dbReference type="NCBI Taxonomy" id="319629"/>
    <lineage>
        <taxon>Eukaryota</taxon>
        <taxon>Fungi</taxon>
        <taxon>Dikarya</taxon>
        <taxon>Ascomycota</taxon>
        <taxon>Pezizomycotina</taxon>
        <taxon>Eurotiomycetes</taxon>
        <taxon>Eurotiomycetidae</taxon>
        <taxon>Eurotiales</taxon>
        <taxon>Aspergillaceae</taxon>
        <taxon>Aspergillus</taxon>
        <taxon>Aspergillus subgen. Circumdati</taxon>
    </lineage>
</organism>
<evidence type="ECO:0000256" key="6">
    <source>
        <dbReference type="SAM" id="MobiDB-lite"/>
    </source>
</evidence>
<evidence type="ECO:0000256" key="1">
    <source>
        <dbReference type="ARBA" id="ARBA00004123"/>
    </source>
</evidence>
<dbReference type="GO" id="GO:0000981">
    <property type="term" value="F:DNA-binding transcription factor activity, RNA polymerase II-specific"/>
    <property type="evidence" value="ECO:0007669"/>
    <property type="project" value="InterPro"/>
</dbReference>
<name>A0A9W6DRP5_9EURO</name>
<dbReference type="CDD" id="cd12148">
    <property type="entry name" value="fungal_TF_MHR"/>
    <property type="match status" value="1"/>
</dbReference>
<dbReference type="PANTHER" id="PTHR37534">
    <property type="entry name" value="TRANSCRIPTIONAL ACTIVATOR PROTEIN UGA3"/>
    <property type="match status" value="1"/>
</dbReference>
<keyword evidence="2" id="KW-0805">Transcription regulation</keyword>
<dbReference type="InterPro" id="IPR001138">
    <property type="entry name" value="Zn2Cys6_DnaBD"/>
</dbReference>
<feature type="domain" description="Zn(2)-C6 fungal-type" evidence="7">
    <location>
        <begin position="19"/>
        <end position="49"/>
    </location>
</feature>
<feature type="region of interest" description="Disordered" evidence="6">
    <location>
        <begin position="33"/>
        <end position="144"/>
    </location>
</feature>
<dbReference type="PROSITE" id="PS00463">
    <property type="entry name" value="ZN2_CY6_FUNGAL_1"/>
    <property type="match status" value="1"/>
</dbReference>
<dbReference type="PROSITE" id="PS50048">
    <property type="entry name" value="ZN2_CY6_FUNGAL_2"/>
    <property type="match status" value="1"/>
</dbReference>
<evidence type="ECO:0000256" key="2">
    <source>
        <dbReference type="ARBA" id="ARBA00023015"/>
    </source>
</evidence>
<dbReference type="Gene3D" id="4.10.240.10">
    <property type="entry name" value="Zn(2)-C6 fungal-type DNA-binding domain"/>
    <property type="match status" value="1"/>
</dbReference>
<protein>
    <recommendedName>
        <fullName evidence="7">Zn(2)-C6 fungal-type domain-containing protein</fullName>
    </recommendedName>
</protein>
<dbReference type="GO" id="GO:0000976">
    <property type="term" value="F:transcription cis-regulatory region binding"/>
    <property type="evidence" value="ECO:0007669"/>
    <property type="project" value="TreeGrafter"/>
</dbReference>
<keyword evidence="4" id="KW-0804">Transcription</keyword>
<reference evidence="8" key="1">
    <citation type="submission" date="2022-07" db="EMBL/GenBank/DDBJ databases">
        <title>Taxonomy of Aspergillus series Nigri: significant species reduction supported by multi-species coalescent approaches.</title>
        <authorList>
            <person name="Bian C."/>
            <person name="Kusuya Y."/>
            <person name="Sklenar F."/>
            <person name="D'hooge E."/>
            <person name="Yaguchi T."/>
            <person name="Takahashi H."/>
            <person name="Hubka V."/>
        </authorList>
    </citation>
    <scope>NUCLEOTIDE SEQUENCE</scope>
    <source>
        <strain evidence="8">CBS 733.88</strain>
    </source>
</reference>
<evidence type="ECO:0000259" key="7">
    <source>
        <dbReference type="PROSITE" id="PS50048"/>
    </source>
</evidence>
<dbReference type="InterPro" id="IPR021858">
    <property type="entry name" value="Fun_TF"/>
</dbReference>
<evidence type="ECO:0000313" key="9">
    <source>
        <dbReference type="Proteomes" id="UP001143548"/>
    </source>
</evidence>
<proteinExistence type="predicted"/>
<dbReference type="PANTHER" id="PTHR37534:SF2">
    <property type="entry name" value="N-ACETYLTRANSFERASE DOMAIN-CONTAINING PROTEIN"/>
    <property type="match status" value="1"/>
</dbReference>
<evidence type="ECO:0000313" key="8">
    <source>
        <dbReference type="EMBL" id="GKZ26478.1"/>
    </source>
</evidence>
<comment type="subcellular location">
    <subcellularLocation>
        <location evidence="1">Nucleus</location>
    </subcellularLocation>
</comment>
<gene>
    <name evidence="8" type="ORF">AbraCBS73388_002565</name>
</gene>
<dbReference type="InterPro" id="IPR036864">
    <property type="entry name" value="Zn2-C6_fun-type_DNA-bd_sf"/>
</dbReference>
<dbReference type="SUPFAM" id="SSF57701">
    <property type="entry name" value="Zn2/Cys6 DNA-binding domain"/>
    <property type="match status" value="1"/>
</dbReference>
<dbReference type="Proteomes" id="UP001143548">
    <property type="component" value="Unassembled WGS sequence"/>
</dbReference>
<evidence type="ECO:0000256" key="5">
    <source>
        <dbReference type="ARBA" id="ARBA00023242"/>
    </source>
</evidence>
<keyword evidence="3" id="KW-0238">DNA-binding</keyword>
<dbReference type="Pfam" id="PF00172">
    <property type="entry name" value="Zn_clus"/>
    <property type="match status" value="1"/>
</dbReference>
<sequence length="595" mass="66707">MTAESETMATRRKLRVTTGCQTCRARRVKCDETKPSCKNCGKKNRRCVYDNKAPSRSRTRAARRRARSPSDPVSPPAPVHSQVEDGPSQVHAQSASPRVSDGQNAEVVSSFDRPSFSEGVGPRPIRDQPAPEVALRGPSTDGEMYQSSQQIQDSINLASILWPREESNPDLPSIDWNHSSLPALTDPQFDELDDFPTAGESPIGTSFYVTDHQLPLSTSEILIFRNYVDTVSRWIDSFSWDQPFYSVVPMLALRCPVLMNSCLALSAKHLALKAPANETALRANIAVKYHQRAIRGISKLITDPACAWNDSILASSVILSTYEMLDVAGDSSGAHLRGVAYFLQSRGVYGDASGIKGAVYWTWYRHEIWAALQTGEPMFLDEQYWKPEDIDSFENLCVEEIANRAIFIFGQCVSFCNDKSTPEGVTADERRRNREHRAESLRHALEDWKQKLSTSSANFMSETPPPTETSTYEFPFLWFVYPQSAIAYQVYHASKILLNLNSYPPVSEAFIIGSRQSLSHRREIERSREQILLVSNSGIPDTCSLVSTQCLYIAGMVTEGLLERRLTLKLIEDCQKRSGRKTCTLADALRKLWSE</sequence>